<gene>
    <name evidence="1" type="ORF">EDS130_LOCUS41216</name>
</gene>
<dbReference type="Proteomes" id="UP000663852">
    <property type="component" value="Unassembled WGS sequence"/>
</dbReference>
<organism evidence="1 2">
    <name type="scientific">Adineta ricciae</name>
    <name type="common">Rotifer</name>
    <dbReference type="NCBI Taxonomy" id="249248"/>
    <lineage>
        <taxon>Eukaryota</taxon>
        <taxon>Metazoa</taxon>
        <taxon>Spiralia</taxon>
        <taxon>Gnathifera</taxon>
        <taxon>Rotifera</taxon>
        <taxon>Eurotatoria</taxon>
        <taxon>Bdelloidea</taxon>
        <taxon>Adinetida</taxon>
        <taxon>Adinetidae</taxon>
        <taxon>Adineta</taxon>
    </lineage>
</organism>
<reference evidence="1" key="1">
    <citation type="submission" date="2021-02" db="EMBL/GenBank/DDBJ databases">
        <authorList>
            <person name="Nowell W R."/>
        </authorList>
    </citation>
    <scope>NUCLEOTIDE SEQUENCE</scope>
</reference>
<dbReference type="PANTHER" id="PTHR34305:SF1">
    <property type="entry name" value="SWIM-TYPE DOMAIN-CONTAINING PROTEIN"/>
    <property type="match status" value="1"/>
</dbReference>
<comment type="caution">
    <text evidence="1">The sequence shown here is derived from an EMBL/GenBank/DDBJ whole genome shotgun (WGS) entry which is preliminary data.</text>
</comment>
<dbReference type="AlphaFoldDB" id="A0A815RIG1"/>
<name>A0A815RIG1_ADIRI</name>
<evidence type="ECO:0008006" key="3">
    <source>
        <dbReference type="Google" id="ProtNLM"/>
    </source>
</evidence>
<accession>A0A815RIG1</accession>
<proteinExistence type="predicted"/>
<protein>
    <recommendedName>
        <fullName evidence="3">CxC5 like cysteine cluster associated with KDZ domain-containing protein</fullName>
    </recommendedName>
</protein>
<evidence type="ECO:0000313" key="1">
    <source>
        <dbReference type="EMBL" id="CAF1477533.1"/>
    </source>
</evidence>
<sequence length="1145" mass="133643">MSHRSHRYKELNEIDSSNVEFCELLTSSHTLEEFFPDDLYLVSIFKNYRSRKLNELTLFWCVLISFMHWSCETKLYDKEKADYTTVKLYGILRGDSVSHKSGYIKSIRKAFEFVEQYFRSQLTDSNNKFVSTCLENLTPAKLLVELELSSKFISSDEDHPLTDFAFFEPSTQKAKEAQPYLISAFNGAYKLQKSTMTYSKDIRDKSLTMLIPTTGDQWSSLLEHFCDSSKTNGLYERISYWVIGKKNFVHEESLLNEDLPCLEYLFITRMLIGNRVYEYDQDASNYLRPILHKMRSNGPTCDGLFNIPENKRAESCERRGADLIERIAVIIQNIFDTLKVLESVKSINFHCIKKDTLNEIKINIGNNFYPNEMLSQMENNLLYPEGVDLKELHEVQISSVDKQPSQSMKVGLPAVKIAVSFFHKLLLPQSIQLFSADSIDNKKNVLNELKIIQHPMNCFSLSDLTYGSIFHNHKRDHIDVKEILTNLEKKRFLKHGKFVKSSFRLIESWIKMLPDPTNDEQIEDFRNKLNSNYQLDLQKYLDYYKHGANSKSSLTETRGDTLTLTLLYQSSKVKHFNFNFKVKMNFTNGINNINDDELFLVSLNRRIPLQHLNLMFLLDSKLDELISLKYDDISNMVQLTYGVKYDGSMVESILNLLKSDNISSHLFSSHNVDKIISNYSRDHHFLTKASLHTIKPFTPSCLHCHLPLKLQFKEKINVFLMDHVDDGVIFAARCCHIEYHTNSYIKNSKRYVLRESLYNQKYIHFGGKCVLHIDVLLRYVSDLINMYAGFENFCGAYNDTITSVSMQHNWNNALEIEDIPLLERRLFENIWLIYSTPLLKFFLSTDTEIEIPFHISNREERNHFFASHLPQLERDFVLYWSNHMVKFSCGSQCCKAIVIDGFQKPDRYICNFMQELIHSEELGDIEWGCGFRPEMVPDKQNPGFWKNTKYCPKHTYLEHTQSARCSTEKDDYNVVDCNVSRTDRYCGRQTSYGVILTMYNCGIIVNFDELYRSESPTRVLHHLFTTIDCLSPSVSFPKYLIYDNACGLLLTFQNRLENGQIHRTTRAKALNKMTFLVDKFHIGNHTRPMCQTQTNPYKYPEVNQINTVVCEQTNSKLKKYQNALSSFSFPKTNVWNEVRVQHNQE</sequence>
<dbReference type="PANTHER" id="PTHR34305">
    <property type="entry name" value="EXPRESSED PROTEIN"/>
    <property type="match status" value="1"/>
</dbReference>
<evidence type="ECO:0000313" key="2">
    <source>
        <dbReference type="Proteomes" id="UP000663852"/>
    </source>
</evidence>
<dbReference type="OrthoDB" id="10044711at2759"/>
<dbReference type="EMBL" id="CAJNOJ010000531">
    <property type="protein sequence ID" value="CAF1477533.1"/>
    <property type="molecule type" value="Genomic_DNA"/>
</dbReference>